<accession>A0A4Y2KC83</accession>
<gene>
    <name evidence="1" type="ORF">AVEN_204383_1</name>
</gene>
<dbReference type="AlphaFoldDB" id="A0A4Y2KC83"/>
<dbReference type="EMBL" id="BGPR01004454">
    <property type="protein sequence ID" value="GBM99854.1"/>
    <property type="molecule type" value="Genomic_DNA"/>
</dbReference>
<dbReference type="OrthoDB" id="7422307at2759"/>
<proteinExistence type="predicted"/>
<comment type="caution">
    <text evidence="1">The sequence shown here is derived from an EMBL/GenBank/DDBJ whole genome shotgun (WGS) entry which is preliminary data.</text>
</comment>
<dbReference type="Proteomes" id="UP000499080">
    <property type="component" value="Unassembled WGS sequence"/>
</dbReference>
<evidence type="ECO:0000313" key="2">
    <source>
        <dbReference type="Proteomes" id="UP000499080"/>
    </source>
</evidence>
<evidence type="ECO:0008006" key="3">
    <source>
        <dbReference type="Google" id="ProtNLM"/>
    </source>
</evidence>
<sequence length="82" mass="9355">MIENAWEGSTKRTLTSAWKKLWPESVVECAIEESETVLVEPILNEIVSLAKIRGLEVDIDEFVEERNQDLATEELTELHCVP</sequence>
<name>A0A4Y2KC83_ARAVE</name>
<reference evidence="1 2" key="1">
    <citation type="journal article" date="2019" name="Sci. Rep.">
        <title>Orb-weaving spider Araneus ventricosus genome elucidates the spidroin gene catalogue.</title>
        <authorList>
            <person name="Kono N."/>
            <person name="Nakamura H."/>
            <person name="Ohtoshi R."/>
            <person name="Moran D.A.P."/>
            <person name="Shinohara A."/>
            <person name="Yoshida Y."/>
            <person name="Fujiwara M."/>
            <person name="Mori M."/>
            <person name="Tomita M."/>
            <person name="Arakawa K."/>
        </authorList>
    </citation>
    <scope>NUCLEOTIDE SEQUENCE [LARGE SCALE GENOMIC DNA]</scope>
</reference>
<organism evidence="1 2">
    <name type="scientific">Araneus ventricosus</name>
    <name type="common">Orbweaver spider</name>
    <name type="synonym">Epeira ventricosa</name>
    <dbReference type="NCBI Taxonomy" id="182803"/>
    <lineage>
        <taxon>Eukaryota</taxon>
        <taxon>Metazoa</taxon>
        <taxon>Ecdysozoa</taxon>
        <taxon>Arthropoda</taxon>
        <taxon>Chelicerata</taxon>
        <taxon>Arachnida</taxon>
        <taxon>Araneae</taxon>
        <taxon>Araneomorphae</taxon>
        <taxon>Entelegynae</taxon>
        <taxon>Araneoidea</taxon>
        <taxon>Araneidae</taxon>
        <taxon>Araneus</taxon>
    </lineage>
</organism>
<keyword evidence="2" id="KW-1185">Reference proteome</keyword>
<protein>
    <recommendedName>
        <fullName evidence="3">DDE-1 domain-containing protein</fullName>
    </recommendedName>
</protein>
<evidence type="ECO:0000313" key="1">
    <source>
        <dbReference type="EMBL" id="GBM99854.1"/>
    </source>
</evidence>